<proteinExistence type="predicted"/>
<dbReference type="InterPro" id="IPR017787">
    <property type="entry name" value="NIF_FeS_clus_asmbl_NifU-like"/>
</dbReference>
<dbReference type="Pfam" id="PF01592">
    <property type="entry name" value="NifU_N"/>
    <property type="match status" value="1"/>
</dbReference>
<evidence type="ECO:0000313" key="2">
    <source>
        <dbReference type="EMBL" id="MBC5639716.1"/>
    </source>
</evidence>
<dbReference type="AlphaFoldDB" id="A0A8I0DP14"/>
<dbReference type="CDD" id="cd06664">
    <property type="entry name" value="IscU_like"/>
    <property type="match status" value="1"/>
</dbReference>
<dbReference type="FunFam" id="3.90.1010.10:FF:000009">
    <property type="entry name" value="FeS cluster assembly scaffold protein NifU"/>
    <property type="match status" value="1"/>
</dbReference>
<dbReference type="Gene3D" id="3.90.1010.10">
    <property type="match status" value="1"/>
</dbReference>
<name>A0A8I0DP14_9CLOT</name>
<dbReference type="NCBIfam" id="TIGR03419">
    <property type="entry name" value="NifU_clost"/>
    <property type="match status" value="1"/>
</dbReference>
<dbReference type="PANTHER" id="PTHR10093">
    <property type="entry name" value="IRON-SULFUR CLUSTER ASSEMBLY ENZYME NIFU HOMOLOG"/>
    <property type="match status" value="1"/>
</dbReference>
<dbReference type="InterPro" id="IPR002871">
    <property type="entry name" value="NIF_FeS_clus_asmbl_NifU_N"/>
</dbReference>
<protein>
    <submittedName>
        <fullName evidence="2">Fe-S cluster assembly scaffold protein NifU</fullName>
    </submittedName>
</protein>
<evidence type="ECO:0000313" key="3">
    <source>
        <dbReference type="Proteomes" id="UP000662088"/>
    </source>
</evidence>
<sequence>MIYSDKVMDHFKNPRNVGEIDDANGVGEVGNAKCGDIMKVYLKVEDNIIKDVKFQTFGCGSAIASSSMATELIKGKTLEEAWELSNKAVAEALDGLPPVKMHCSVLAEEAIHKAINDYRKNQGLSLEGWEFEETDHDELHDAVHGHE</sequence>
<accession>A0A8I0DP14</accession>
<evidence type="ECO:0000259" key="1">
    <source>
        <dbReference type="Pfam" id="PF01592"/>
    </source>
</evidence>
<dbReference type="GO" id="GO:0051536">
    <property type="term" value="F:iron-sulfur cluster binding"/>
    <property type="evidence" value="ECO:0007669"/>
    <property type="project" value="InterPro"/>
</dbReference>
<dbReference type="Proteomes" id="UP000662088">
    <property type="component" value="Unassembled WGS sequence"/>
</dbReference>
<dbReference type="EMBL" id="JACOOQ010000005">
    <property type="protein sequence ID" value="MBC5639716.1"/>
    <property type="molecule type" value="Genomic_DNA"/>
</dbReference>
<reference evidence="2" key="1">
    <citation type="submission" date="2020-08" db="EMBL/GenBank/DDBJ databases">
        <title>Genome public.</title>
        <authorList>
            <person name="Liu C."/>
            <person name="Sun Q."/>
        </authorList>
    </citation>
    <scope>NUCLEOTIDE SEQUENCE</scope>
    <source>
        <strain evidence="2">NSJ-42</strain>
    </source>
</reference>
<dbReference type="GO" id="GO:0016226">
    <property type="term" value="P:iron-sulfur cluster assembly"/>
    <property type="evidence" value="ECO:0007669"/>
    <property type="project" value="InterPro"/>
</dbReference>
<dbReference type="RefSeq" id="WP_022211359.1">
    <property type="nucleotide sequence ID" value="NZ_JACOOQ010000005.1"/>
</dbReference>
<gene>
    <name evidence="2" type="primary">nifU</name>
    <name evidence="2" type="ORF">H8R92_04585</name>
</gene>
<feature type="domain" description="NIF system FeS cluster assembly NifU N-terminal" evidence="1">
    <location>
        <begin position="3"/>
        <end position="122"/>
    </location>
</feature>
<organism evidence="2 3">
    <name type="scientific">Clostridium lentum</name>
    <dbReference type="NCBI Taxonomy" id="2763037"/>
    <lineage>
        <taxon>Bacteria</taxon>
        <taxon>Bacillati</taxon>
        <taxon>Bacillota</taxon>
        <taxon>Clostridia</taxon>
        <taxon>Eubacteriales</taxon>
        <taxon>Clostridiaceae</taxon>
        <taxon>Clostridium</taxon>
    </lineage>
</organism>
<comment type="caution">
    <text evidence="2">The sequence shown here is derived from an EMBL/GenBank/DDBJ whole genome shotgun (WGS) entry which is preliminary data.</text>
</comment>
<keyword evidence="3" id="KW-1185">Reference proteome</keyword>
<dbReference type="SUPFAM" id="SSF82649">
    <property type="entry name" value="SufE/NifU"/>
    <property type="match status" value="1"/>
</dbReference>
<dbReference type="GO" id="GO:0005506">
    <property type="term" value="F:iron ion binding"/>
    <property type="evidence" value="ECO:0007669"/>
    <property type="project" value="InterPro"/>
</dbReference>